<dbReference type="Gene3D" id="3.40.50.10610">
    <property type="entry name" value="ABC-type transport auxiliary lipoprotein component"/>
    <property type="match status" value="1"/>
</dbReference>
<feature type="domain" description="ABC-type transport auxiliary lipoprotein component" evidence="2">
    <location>
        <begin position="30"/>
        <end position="202"/>
    </location>
</feature>
<sequence length="213" mass="22883">MLLRLSPLLAALLLAACQSLPTPPKEPARYDLGAAALVDVTVPAEPAALVLTDIQAPWQAEGSTTAMYYRLAYAQPHNLHTYSQASWSLPPELLVQERLRHWLSQGQRVVLSAEGGRIPPRVAGQQPPVLLLALEEFEQVFDQPEHSVAKVRLRATLLGHRPAGEVLLGQQVFSVTTPAASADAAGGAKALSQALDSLGQQLVAWLRQSAANR</sequence>
<evidence type="ECO:0000313" key="4">
    <source>
        <dbReference type="Proteomes" id="UP001595967"/>
    </source>
</evidence>
<comment type="caution">
    <text evidence="3">The sequence shown here is derived from an EMBL/GenBank/DDBJ whole genome shotgun (WGS) entry which is preliminary data.</text>
</comment>
<evidence type="ECO:0000313" key="3">
    <source>
        <dbReference type="EMBL" id="MFC4623592.1"/>
    </source>
</evidence>
<keyword evidence="1" id="KW-0732">Signal</keyword>
<name>A0ABV9H1U0_9BURK</name>
<keyword evidence="3" id="KW-0449">Lipoprotein</keyword>
<proteinExistence type="predicted"/>
<dbReference type="SUPFAM" id="SSF159594">
    <property type="entry name" value="XCC0632-like"/>
    <property type="match status" value="1"/>
</dbReference>
<accession>A0ABV9H1U0</accession>
<evidence type="ECO:0000256" key="1">
    <source>
        <dbReference type="SAM" id="SignalP"/>
    </source>
</evidence>
<feature type="chain" id="PRO_5046556581" evidence="1">
    <location>
        <begin position="22"/>
        <end position="213"/>
    </location>
</feature>
<feature type="signal peptide" evidence="1">
    <location>
        <begin position="1"/>
        <end position="21"/>
    </location>
</feature>
<keyword evidence="4" id="KW-1185">Reference proteome</keyword>
<protein>
    <submittedName>
        <fullName evidence="3">ABC-type transport auxiliary lipoprotein family protein</fullName>
    </submittedName>
</protein>
<dbReference type="Pfam" id="PF03886">
    <property type="entry name" value="ABC_trans_aux"/>
    <property type="match status" value="1"/>
</dbReference>
<organism evidence="3 4">
    <name type="scientific">Comamonas nitrativorans</name>
    <dbReference type="NCBI Taxonomy" id="108437"/>
    <lineage>
        <taxon>Bacteria</taxon>
        <taxon>Pseudomonadati</taxon>
        <taxon>Pseudomonadota</taxon>
        <taxon>Betaproteobacteria</taxon>
        <taxon>Burkholderiales</taxon>
        <taxon>Comamonadaceae</taxon>
        <taxon>Comamonas</taxon>
    </lineage>
</organism>
<dbReference type="RefSeq" id="WP_377728204.1">
    <property type="nucleotide sequence ID" value="NZ_JBHSEW010000022.1"/>
</dbReference>
<dbReference type="PROSITE" id="PS51257">
    <property type="entry name" value="PROKAR_LIPOPROTEIN"/>
    <property type="match status" value="1"/>
</dbReference>
<dbReference type="EMBL" id="JBHSEW010000022">
    <property type="protein sequence ID" value="MFC4623592.1"/>
    <property type="molecule type" value="Genomic_DNA"/>
</dbReference>
<gene>
    <name evidence="3" type="ORF">ACFO3A_15455</name>
</gene>
<dbReference type="Proteomes" id="UP001595967">
    <property type="component" value="Unassembled WGS sequence"/>
</dbReference>
<reference evidence="4" key="1">
    <citation type="journal article" date="2019" name="Int. J. Syst. Evol. Microbiol.">
        <title>The Global Catalogue of Microorganisms (GCM) 10K type strain sequencing project: providing services to taxonomists for standard genome sequencing and annotation.</title>
        <authorList>
            <consortium name="The Broad Institute Genomics Platform"/>
            <consortium name="The Broad Institute Genome Sequencing Center for Infectious Disease"/>
            <person name="Wu L."/>
            <person name="Ma J."/>
        </authorList>
    </citation>
    <scope>NUCLEOTIDE SEQUENCE [LARGE SCALE GENOMIC DNA]</scope>
    <source>
        <strain evidence="4">JCM 11650</strain>
    </source>
</reference>
<dbReference type="InterPro" id="IPR005586">
    <property type="entry name" value="ABC_trans_aux"/>
</dbReference>
<evidence type="ECO:0000259" key="2">
    <source>
        <dbReference type="Pfam" id="PF03886"/>
    </source>
</evidence>